<evidence type="ECO:0000256" key="2">
    <source>
        <dbReference type="ARBA" id="ARBA00022553"/>
    </source>
</evidence>
<protein>
    <submittedName>
        <fullName evidence="6">Uncharacterized protein</fullName>
    </submittedName>
</protein>
<dbReference type="PANTHER" id="PTHR45736">
    <property type="entry name" value="ZINC FINGER MYM-TYPE PROTEIN"/>
    <property type="match status" value="1"/>
</dbReference>
<dbReference type="PANTHER" id="PTHR45736:SF8">
    <property type="entry name" value="TRANSCRIPTIONAL REGULATOR QRICH1"/>
    <property type="match status" value="1"/>
</dbReference>
<evidence type="ECO:0000313" key="6">
    <source>
        <dbReference type="Ensembl" id="ENSPMGP00000003225.1"/>
    </source>
</evidence>
<organism evidence="6 7">
    <name type="scientific">Periophthalmus magnuspinnatus</name>
    <dbReference type="NCBI Taxonomy" id="409849"/>
    <lineage>
        <taxon>Eukaryota</taxon>
        <taxon>Metazoa</taxon>
        <taxon>Chordata</taxon>
        <taxon>Craniata</taxon>
        <taxon>Vertebrata</taxon>
        <taxon>Euteleostomi</taxon>
        <taxon>Actinopterygii</taxon>
        <taxon>Neopterygii</taxon>
        <taxon>Teleostei</taxon>
        <taxon>Neoteleostei</taxon>
        <taxon>Acanthomorphata</taxon>
        <taxon>Gobiaria</taxon>
        <taxon>Gobiiformes</taxon>
        <taxon>Gobioidei</taxon>
        <taxon>Gobiidae</taxon>
        <taxon>Oxudercinae</taxon>
        <taxon>Periophthalmus</taxon>
    </lineage>
</organism>
<dbReference type="AlphaFoldDB" id="A0A3B3ZF20"/>
<name>A0A3B3ZF20_9GOBI</name>
<evidence type="ECO:0000256" key="3">
    <source>
        <dbReference type="ARBA" id="ARBA00022843"/>
    </source>
</evidence>
<dbReference type="InterPro" id="IPR057926">
    <property type="entry name" value="QRICH1_dom"/>
</dbReference>
<reference evidence="6" key="2">
    <citation type="submission" date="2025-09" db="UniProtKB">
        <authorList>
            <consortium name="Ensembl"/>
        </authorList>
    </citation>
    <scope>IDENTIFICATION</scope>
</reference>
<keyword evidence="1" id="KW-1017">Isopeptide bond</keyword>
<evidence type="ECO:0000259" key="4">
    <source>
        <dbReference type="Pfam" id="PF12012"/>
    </source>
</evidence>
<sequence length="706" mass="78824">MNEQESGVVSFDEYVRQKARTVPQHKMKEFLESLSKGSEVLQEFSEQEEAVTTTTMVYQQQDANCVYTDSTEVAGSLLELACPVRTVQIQGQQGQTVSHVLQVTSPQQDLQALVQQGDGQQIQLQGGQQIQLTGGQHIQLQPGQQIQLQPGQQIQLSDGQQIQLSDGQHIQLQTGKQIQIQTIEDSSREGERRASSVSTVLQPAKKRKVDVPVAVSYAVPQGQQVARVLTIPQGQQQSYVSLRPDLLTVDSAQLYSTTGTITGPSGETWTIPVYSTPQQQGVTHIAIPQDAYGTVQVTTTNGKDNMSPNSSTSVDVQATSSGTQEEMVQTLFPAQFMNGNIHIPVAVQTVGGAYSTTQSVHIWDPNQQQNQVEQGQEQQLHLQAQVETEGQGEPSAEILVPVCLKPEEGLEVWKLWAKRKNAELIKQEKTKLAPIGRRQPLRFQEDLVSSAVAELNLALSLMTKEARGLDEEEFSPDVLYYVFLCIQKYLSENGRVDDIFSDPYYTRFSESLHKLLDGWKPSVHPLGYIIPSHVTEEMLWECKQLGAHSPTTLLTTLMYFNTKYFRLITPEQHMKVAFSKVLRHARKNPGNSKDKATSIRLLKGPGLTSPGTKVSDEMYEEQVEEPDNPLRCPIKLYDFYLFKCPQSVKGRNDAYYMTPEPVVAPNSPMWYSSQPLNSQQVEQMLSRIIVVQEIQELFFSTAVTIS</sequence>
<evidence type="ECO:0000259" key="5">
    <source>
        <dbReference type="Pfam" id="PF25561"/>
    </source>
</evidence>
<feature type="domain" description="QRICH1-like" evidence="5">
    <location>
        <begin position="404"/>
        <end position="519"/>
    </location>
</feature>
<keyword evidence="2" id="KW-0597">Phosphoprotein</keyword>
<evidence type="ECO:0000256" key="1">
    <source>
        <dbReference type="ARBA" id="ARBA00022499"/>
    </source>
</evidence>
<accession>A0A3B3ZF20</accession>
<dbReference type="STRING" id="409849.ENSPMGP00000003225"/>
<feature type="domain" description="ZMYM2-like/QRICH1 C-terminal" evidence="4">
    <location>
        <begin position="531"/>
        <end position="689"/>
    </location>
</feature>
<dbReference type="Pfam" id="PF25561">
    <property type="entry name" value="QRICH1"/>
    <property type="match status" value="1"/>
</dbReference>
<dbReference type="Pfam" id="PF12012">
    <property type="entry name" value="DUF3504"/>
    <property type="match status" value="1"/>
</dbReference>
<evidence type="ECO:0000313" key="7">
    <source>
        <dbReference type="Proteomes" id="UP000261520"/>
    </source>
</evidence>
<dbReference type="InterPro" id="IPR021893">
    <property type="entry name" value="ZMYM2-like_C"/>
</dbReference>
<proteinExistence type="predicted"/>
<dbReference type="Ensembl" id="ENSPMGT00000003424.1">
    <property type="protein sequence ID" value="ENSPMGP00000003225.1"/>
    <property type="gene ID" value="ENSPMGG00000002805.1"/>
</dbReference>
<dbReference type="InterPro" id="IPR051284">
    <property type="entry name" value="ZnF_MYMT-QRICH1"/>
</dbReference>
<keyword evidence="7" id="KW-1185">Reference proteome</keyword>
<keyword evidence="3" id="KW-0832">Ubl conjugation</keyword>
<dbReference type="Proteomes" id="UP000261520">
    <property type="component" value="Unplaced"/>
</dbReference>
<reference evidence="6" key="1">
    <citation type="submission" date="2025-08" db="UniProtKB">
        <authorList>
            <consortium name="Ensembl"/>
        </authorList>
    </citation>
    <scope>IDENTIFICATION</scope>
</reference>